<dbReference type="GO" id="GO:0030288">
    <property type="term" value="C:outer membrane-bounded periplasmic space"/>
    <property type="evidence" value="ECO:0007669"/>
    <property type="project" value="InterPro"/>
</dbReference>
<dbReference type="Gene3D" id="2.60.40.10">
    <property type="entry name" value="Immunoglobulins"/>
    <property type="match status" value="1"/>
</dbReference>
<dbReference type="PANTHER" id="PTHR30251:SF4">
    <property type="entry name" value="SLR1668 PROTEIN"/>
    <property type="match status" value="1"/>
</dbReference>
<accession>A0A7Y2RD05</accession>
<organism evidence="1 2">
    <name type="scientific">Acinetobacter terrae</name>
    <dbReference type="NCBI Taxonomy" id="2731247"/>
    <lineage>
        <taxon>Bacteria</taxon>
        <taxon>Pseudomonadati</taxon>
        <taxon>Pseudomonadota</taxon>
        <taxon>Gammaproteobacteria</taxon>
        <taxon>Moraxellales</taxon>
        <taxon>Moraxellaceae</taxon>
        <taxon>Acinetobacter</taxon>
        <taxon>Acinetobacter Taxon 24</taxon>
    </lineage>
</organism>
<name>A0A241VJ87_9GAMM</name>
<dbReference type="RefSeq" id="WP_086193318.1">
    <property type="nucleotide sequence ID" value="NZ_JABERL010000006.1"/>
</dbReference>
<proteinExistence type="predicted"/>
<dbReference type="SUPFAM" id="SSF49354">
    <property type="entry name" value="PapD-like"/>
    <property type="match status" value="1"/>
</dbReference>
<dbReference type="GO" id="GO:0071555">
    <property type="term" value="P:cell wall organization"/>
    <property type="evidence" value="ECO:0007669"/>
    <property type="project" value="InterPro"/>
</dbReference>
<dbReference type="AlphaFoldDB" id="A0A241VJ87"/>
<comment type="caution">
    <text evidence="1">The sequence shown here is derived from an EMBL/GenBank/DDBJ whole genome shotgun (WGS) entry which is preliminary data.</text>
</comment>
<dbReference type="InterPro" id="IPR050643">
    <property type="entry name" value="Periplasmic_pilus_chap"/>
</dbReference>
<dbReference type="Proteomes" id="UP000569202">
    <property type="component" value="Unassembled WGS sequence"/>
</dbReference>
<dbReference type="InterPro" id="IPR008962">
    <property type="entry name" value="PapD-like_sf"/>
</dbReference>
<accession>A0A241VJ87</accession>
<sequence>MRTVKNTSGLLFALLTLIQPEAHADLTISPVQLYISGDRQQRSITATLNTKGEKTDRTYEISVFRWTQDEQGNDVLTPDTDLVVNPKALILLPESNKVIRFGFRQSIAAMNLKQEGTWRVKFSEIPSPLQKTGMSIALNFSVPVFVGNGFQPDMSFHFVKDEKNNTVLMAKNSGKAHFQITKFSIQDASGKVLKDIDTMKYILPDRQVSIPMDGFNTTSIKGLKFVMASNASKTSVVYDITEN</sequence>
<reference evidence="1 2" key="1">
    <citation type="submission" date="2020-04" db="EMBL/GenBank/DDBJ databases">
        <title>Acinetobacter Taxon 24.</title>
        <authorList>
            <person name="Nemec A."/>
            <person name="Radolfova-Krizova L."/>
            <person name="Higgins P.G."/>
            <person name="Spanelova P."/>
        </authorList>
    </citation>
    <scope>NUCLEOTIDE SEQUENCE [LARGE SCALE GENOMIC DNA]</scope>
    <source>
        <strain evidence="1 2">ANC 5380</strain>
    </source>
</reference>
<dbReference type="InterPro" id="IPR013783">
    <property type="entry name" value="Ig-like_fold"/>
</dbReference>
<gene>
    <name evidence="1" type="ORF">HLH17_02360</name>
</gene>
<dbReference type="STRING" id="1977878.B9T23_05370"/>
<dbReference type="EMBL" id="JABERL010000006">
    <property type="protein sequence ID" value="NNH76543.1"/>
    <property type="molecule type" value="Genomic_DNA"/>
</dbReference>
<protein>
    <submittedName>
        <fullName evidence="1">Molecular chaperone</fullName>
    </submittedName>
</protein>
<evidence type="ECO:0000313" key="1">
    <source>
        <dbReference type="EMBL" id="NNH76543.1"/>
    </source>
</evidence>
<dbReference type="PANTHER" id="PTHR30251">
    <property type="entry name" value="PILUS ASSEMBLY CHAPERONE"/>
    <property type="match status" value="1"/>
</dbReference>
<evidence type="ECO:0000313" key="2">
    <source>
        <dbReference type="Proteomes" id="UP000569202"/>
    </source>
</evidence>